<protein>
    <submittedName>
        <fullName evidence="3">CRISPR-associated endonuclease Cas6</fullName>
    </submittedName>
</protein>
<dbReference type="InterPro" id="IPR020209">
    <property type="entry name" value="Cas6b_C"/>
</dbReference>
<dbReference type="Proteomes" id="UP001626603">
    <property type="component" value="Chromosome"/>
</dbReference>
<sequence length="223" mass="25585">MMDLEVFTLTLSSDRPIEGTASQLRGFFATKFTEYTLLHQHDAGTLVYRYPLVQYKVIEGTPTVIGINEGSDVLKEIFHAARSIRLGDREFRITETGIDLRRVPFGLSDWISSYDFVTPWLALNQENYFRYYGMKNDAERRDLLRKTLIGNLISMSKSLTYEVPGQIKCDVEVLPRKRRLKNVNLMAFSGRFHVNFQIPDLLGIGKSVSRGFGAVRQIQPRGR</sequence>
<keyword evidence="4" id="KW-1185">Reference proteome</keyword>
<dbReference type="Pfam" id="PF17262">
    <property type="entry name" value="Cas6b_C"/>
    <property type="match status" value="1"/>
</dbReference>
<proteinExistence type="predicted"/>
<feature type="domain" description="Cas6b C-terminal" evidence="1">
    <location>
        <begin position="108"/>
        <end position="218"/>
    </location>
</feature>
<evidence type="ECO:0000259" key="2">
    <source>
        <dbReference type="Pfam" id="PF17955"/>
    </source>
</evidence>
<reference evidence="3 4" key="1">
    <citation type="submission" date="2023-10" db="EMBL/GenBank/DDBJ databases">
        <title>The complete genome sequence of Methanoculleus palmolei DSM 4273.</title>
        <authorList>
            <person name="Lai S.-J."/>
            <person name="You Y.-T."/>
            <person name="Chen S.-C."/>
        </authorList>
    </citation>
    <scope>NUCLEOTIDE SEQUENCE [LARGE SCALE GENOMIC DNA]</scope>
    <source>
        <strain evidence="3 4">DSM 4273</strain>
    </source>
</reference>
<keyword evidence="3" id="KW-0540">Nuclease</keyword>
<keyword evidence="3" id="KW-0255">Endonuclease</keyword>
<organism evidence="3 4">
    <name type="scientific">Methanoculleus palmolei</name>
    <dbReference type="NCBI Taxonomy" id="72612"/>
    <lineage>
        <taxon>Archaea</taxon>
        <taxon>Methanobacteriati</taxon>
        <taxon>Methanobacteriota</taxon>
        <taxon>Stenosarchaea group</taxon>
        <taxon>Methanomicrobia</taxon>
        <taxon>Methanomicrobiales</taxon>
        <taxon>Methanomicrobiaceae</taxon>
        <taxon>Methanoculleus</taxon>
    </lineage>
</organism>
<dbReference type="Pfam" id="PF17955">
    <property type="entry name" value="Cas6b_N"/>
    <property type="match status" value="1"/>
</dbReference>
<dbReference type="AlphaFoldDB" id="A0ABD8A9M8"/>
<dbReference type="InterPro" id="IPR041528">
    <property type="entry name" value="Cas6b_N"/>
</dbReference>
<gene>
    <name evidence="3" type="ORF">R6Y95_00030</name>
</gene>
<dbReference type="EMBL" id="CP137641">
    <property type="protein sequence ID" value="WOX55742.1"/>
    <property type="molecule type" value="Genomic_DNA"/>
</dbReference>
<evidence type="ECO:0000313" key="3">
    <source>
        <dbReference type="EMBL" id="WOX55742.1"/>
    </source>
</evidence>
<accession>A0ABD8A9M8</accession>
<feature type="domain" description="Cas6b N-terminal" evidence="2">
    <location>
        <begin position="2"/>
        <end position="101"/>
    </location>
</feature>
<dbReference type="GO" id="GO:0004519">
    <property type="term" value="F:endonuclease activity"/>
    <property type="evidence" value="ECO:0007669"/>
    <property type="project" value="UniProtKB-KW"/>
</dbReference>
<evidence type="ECO:0000313" key="4">
    <source>
        <dbReference type="Proteomes" id="UP001626603"/>
    </source>
</evidence>
<name>A0ABD8A9M8_9EURY</name>
<evidence type="ECO:0000259" key="1">
    <source>
        <dbReference type="Pfam" id="PF17262"/>
    </source>
</evidence>
<keyword evidence="3" id="KW-0378">Hydrolase</keyword>